<evidence type="ECO:0000313" key="7">
    <source>
        <dbReference type="Proteomes" id="UP000037510"/>
    </source>
</evidence>
<dbReference type="InterPro" id="IPR042185">
    <property type="entry name" value="Serpin_sf_2"/>
</dbReference>
<name>A0A0L7LTV5_OPEBR</name>
<dbReference type="CDD" id="cd19598">
    <property type="entry name" value="serpin77Ba-like_insects"/>
    <property type="match status" value="1"/>
</dbReference>
<organism evidence="6 7">
    <name type="scientific">Operophtera brumata</name>
    <name type="common">Winter moth</name>
    <name type="synonym">Phalaena brumata</name>
    <dbReference type="NCBI Taxonomy" id="104452"/>
    <lineage>
        <taxon>Eukaryota</taxon>
        <taxon>Metazoa</taxon>
        <taxon>Ecdysozoa</taxon>
        <taxon>Arthropoda</taxon>
        <taxon>Hexapoda</taxon>
        <taxon>Insecta</taxon>
        <taxon>Pterygota</taxon>
        <taxon>Neoptera</taxon>
        <taxon>Endopterygota</taxon>
        <taxon>Lepidoptera</taxon>
        <taxon>Glossata</taxon>
        <taxon>Ditrysia</taxon>
        <taxon>Geometroidea</taxon>
        <taxon>Geometridae</taxon>
        <taxon>Larentiinae</taxon>
        <taxon>Operophtera</taxon>
    </lineage>
</organism>
<dbReference type="PANTHER" id="PTHR11461">
    <property type="entry name" value="SERINE PROTEASE INHIBITOR, SERPIN"/>
    <property type="match status" value="1"/>
</dbReference>
<dbReference type="InterPro" id="IPR042178">
    <property type="entry name" value="Serpin_sf_1"/>
</dbReference>
<evidence type="ECO:0000313" key="6">
    <source>
        <dbReference type="EMBL" id="KOB78895.1"/>
    </source>
</evidence>
<dbReference type="GO" id="GO:0004867">
    <property type="term" value="F:serine-type endopeptidase inhibitor activity"/>
    <property type="evidence" value="ECO:0007669"/>
    <property type="project" value="UniProtKB-KW"/>
</dbReference>
<keyword evidence="7" id="KW-1185">Reference proteome</keyword>
<dbReference type="InterPro" id="IPR000215">
    <property type="entry name" value="Serpin_fam"/>
</dbReference>
<keyword evidence="1" id="KW-0646">Protease inhibitor</keyword>
<dbReference type="PANTHER" id="PTHR11461:SF367">
    <property type="entry name" value="GH21475P-RELATED"/>
    <property type="match status" value="1"/>
</dbReference>
<feature type="signal peptide" evidence="4">
    <location>
        <begin position="1"/>
        <end position="18"/>
    </location>
</feature>
<dbReference type="Gene3D" id="2.30.39.10">
    <property type="entry name" value="Alpha-1-antitrypsin, domain 1"/>
    <property type="match status" value="1"/>
</dbReference>
<dbReference type="OrthoDB" id="9440847at2759"/>
<keyword evidence="2" id="KW-0722">Serine protease inhibitor</keyword>
<dbReference type="PROSITE" id="PS00284">
    <property type="entry name" value="SERPIN"/>
    <property type="match status" value="1"/>
</dbReference>
<dbReference type="InterPro" id="IPR023796">
    <property type="entry name" value="Serpin_dom"/>
</dbReference>
<dbReference type="Gene3D" id="3.30.497.10">
    <property type="entry name" value="Antithrombin, subunit I, domain 2"/>
    <property type="match status" value="1"/>
</dbReference>
<evidence type="ECO:0000259" key="5">
    <source>
        <dbReference type="SMART" id="SM00093"/>
    </source>
</evidence>
<comment type="similarity">
    <text evidence="3">Belongs to the serpin family.</text>
</comment>
<sequence>MARLIIFLFLTIVASVYTQCTIDNAQRFFKRSVYDFSVILAGRLSQDTEGHFVASGLSTWSLLSTISLGATRDTLSEIAYVLRMHPNKCFSDKYNQIANKMISSSGTVLERSAAVLVDTKLDVYQDFITDVAKTRVCTVEQLSFTDALYTAAYVNDLVSKATHEAIDEIVTSTDIDGASLLIIDALYFKGAWKYQFPYSDTEISAFYNDRGEQVGDVNLMYMNGVFNVTSVKQLQARVLEMPYGEENRFSMLIILPNTDVTINNVIDNLSLISLRTIFVLFSRHEPENVAVQLPRFKISSDINNLKELLMDMNLRKMFDSSEAQFDALASDPELFVSNLIQKADIEVTEDGTVASAVSEAEFESRMLPPQFVVNKPFVFMIVDRDTEIPLFTGAYSTPTENVF</sequence>
<feature type="chain" id="PRO_5005573713" evidence="4">
    <location>
        <begin position="19"/>
        <end position="403"/>
    </location>
</feature>
<dbReference type="InterPro" id="IPR036186">
    <property type="entry name" value="Serpin_sf"/>
</dbReference>
<feature type="domain" description="Serpin" evidence="5">
    <location>
        <begin position="38"/>
        <end position="398"/>
    </location>
</feature>
<dbReference type="EMBL" id="JTDY01000095">
    <property type="protein sequence ID" value="KOB78895.1"/>
    <property type="molecule type" value="Genomic_DNA"/>
</dbReference>
<keyword evidence="4" id="KW-0732">Signal</keyword>
<dbReference type="STRING" id="104452.A0A0L7LTV5"/>
<dbReference type="SMART" id="SM00093">
    <property type="entry name" value="SERPIN"/>
    <property type="match status" value="1"/>
</dbReference>
<dbReference type="GO" id="GO:0005615">
    <property type="term" value="C:extracellular space"/>
    <property type="evidence" value="ECO:0007669"/>
    <property type="project" value="InterPro"/>
</dbReference>
<dbReference type="AlphaFoldDB" id="A0A0L7LTV5"/>
<evidence type="ECO:0000256" key="1">
    <source>
        <dbReference type="ARBA" id="ARBA00022690"/>
    </source>
</evidence>
<dbReference type="InterPro" id="IPR023795">
    <property type="entry name" value="Serpin_CS"/>
</dbReference>
<gene>
    <name evidence="6" type="ORF">OBRU01_00271</name>
</gene>
<dbReference type="Proteomes" id="UP000037510">
    <property type="component" value="Unassembled WGS sequence"/>
</dbReference>
<accession>A0A0L7LTV5</accession>
<dbReference type="SUPFAM" id="SSF56574">
    <property type="entry name" value="Serpins"/>
    <property type="match status" value="1"/>
</dbReference>
<reference evidence="6 7" key="1">
    <citation type="journal article" date="2015" name="Genome Biol. Evol.">
        <title>The genome of winter moth (Operophtera brumata) provides a genomic perspective on sexual dimorphism and phenology.</title>
        <authorList>
            <person name="Derks M.F."/>
            <person name="Smit S."/>
            <person name="Salis L."/>
            <person name="Schijlen E."/>
            <person name="Bossers A."/>
            <person name="Mateman C."/>
            <person name="Pijl A.S."/>
            <person name="de Ridder D."/>
            <person name="Groenen M.A."/>
            <person name="Visser M.E."/>
            <person name="Megens H.J."/>
        </authorList>
    </citation>
    <scope>NUCLEOTIDE SEQUENCE [LARGE SCALE GENOMIC DNA]</scope>
    <source>
        <strain evidence="6">WM2013NL</strain>
        <tissue evidence="6">Head and thorax</tissue>
    </source>
</reference>
<evidence type="ECO:0000256" key="2">
    <source>
        <dbReference type="ARBA" id="ARBA00022900"/>
    </source>
</evidence>
<evidence type="ECO:0000256" key="4">
    <source>
        <dbReference type="SAM" id="SignalP"/>
    </source>
</evidence>
<comment type="caution">
    <text evidence="6">The sequence shown here is derived from an EMBL/GenBank/DDBJ whole genome shotgun (WGS) entry which is preliminary data.</text>
</comment>
<proteinExistence type="inferred from homology"/>
<protein>
    <submittedName>
        <fullName evidence="6">Serpin-7</fullName>
    </submittedName>
</protein>
<dbReference type="Pfam" id="PF00079">
    <property type="entry name" value="Serpin"/>
    <property type="match status" value="1"/>
</dbReference>
<evidence type="ECO:0000256" key="3">
    <source>
        <dbReference type="RuleBase" id="RU000411"/>
    </source>
</evidence>